<name>A0A382D7B1_9ZZZZ</name>
<reference evidence="2" key="1">
    <citation type="submission" date="2018-05" db="EMBL/GenBank/DDBJ databases">
        <authorList>
            <person name="Lanie J.A."/>
            <person name="Ng W.-L."/>
            <person name="Kazmierczak K.M."/>
            <person name="Andrzejewski T.M."/>
            <person name="Davidsen T.M."/>
            <person name="Wayne K.J."/>
            <person name="Tettelin H."/>
            <person name="Glass J.I."/>
            <person name="Rusch D."/>
            <person name="Podicherti R."/>
            <person name="Tsui H.-C.T."/>
            <person name="Winkler M.E."/>
        </authorList>
    </citation>
    <scope>NUCLEOTIDE SEQUENCE</scope>
</reference>
<keyword evidence="1" id="KW-1133">Transmembrane helix</keyword>
<organism evidence="2">
    <name type="scientific">marine metagenome</name>
    <dbReference type="NCBI Taxonomy" id="408172"/>
    <lineage>
        <taxon>unclassified sequences</taxon>
        <taxon>metagenomes</taxon>
        <taxon>ecological metagenomes</taxon>
    </lineage>
</organism>
<protein>
    <submittedName>
        <fullName evidence="2">Uncharacterized protein</fullName>
    </submittedName>
</protein>
<proteinExistence type="predicted"/>
<dbReference type="AlphaFoldDB" id="A0A382D7B1"/>
<dbReference type="EMBL" id="UINC01038012">
    <property type="protein sequence ID" value="SVB34376.1"/>
    <property type="molecule type" value="Genomic_DNA"/>
</dbReference>
<feature type="transmembrane region" description="Helical" evidence="1">
    <location>
        <begin position="21"/>
        <end position="51"/>
    </location>
</feature>
<accession>A0A382D7B1</accession>
<keyword evidence="1" id="KW-0472">Membrane</keyword>
<evidence type="ECO:0000313" key="2">
    <source>
        <dbReference type="EMBL" id="SVB34376.1"/>
    </source>
</evidence>
<evidence type="ECO:0000256" key="1">
    <source>
        <dbReference type="SAM" id="Phobius"/>
    </source>
</evidence>
<gene>
    <name evidence="2" type="ORF">METZ01_LOCUS187230</name>
</gene>
<sequence length="58" mass="6507">MLDKIKVWVTERLEERTTWDGVWLIGIGLLVLVAKPLAGIAAYGVIIWGIWTLVTAEK</sequence>
<keyword evidence="1" id="KW-0812">Transmembrane</keyword>